<accession>A0A451BS49</accession>
<dbReference type="AlphaFoldDB" id="A0A451BS49"/>
<dbReference type="Pfam" id="PF13379">
    <property type="entry name" value="NMT1_2"/>
    <property type="match status" value="1"/>
</dbReference>
<reference evidence="1" key="1">
    <citation type="submission" date="2019-02" db="EMBL/GenBank/DDBJ databases">
        <authorList>
            <person name="Gruber-Vodicka R. H."/>
            <person name="Seah K. B. B."/>
        </authorList>
    </citation>
    <scope>NUCLEOTIDE SEQUENCE</scope>
    <source>
        <strain evidence="1">BECK_S127</strain>
    </source>
</reference>
<dbReference type="SUPFAM" id="SSF53850">
    <property type="entry name" value="Periplasmic binding protein-like II"/>
    <property type="match status" value="1"/>
</dbReference>
<name>A0A451BS49_9GAMM</name>
<dbReference type="PANTHER" id="PTHR30024">
    <property type="entry name" value="ALIPHATIC SULFONATES-BINDING PROTEIN-RELATED"/>
    <property type="match status" value="1"/>
</dbReference>
<sequence length="196" mass="21994">MKVGNGKDEVRLVNLKPPEQALALVRGEVDAVATWEPQTAISLDKAEGKIIDEDIHVGFITVRKNIAEKYPNKVVALLKAYIDANLFVARNPNMVDAWFVKKSQFDSALLSRIKVIEPNINADTIKDIDIFISDKDFLRSQKVADIMFENGLTPKRVNIKGRTDMSYLERAIKDLSSEGTRKGEIVIETSRINAPR</sequence>
<organism evidence="1">
    <name type="scientific">Candidatus Kentrum sp. SD</name>
    <dbReference type="NCBI Taxonomy" id="2126332"/>
    <lineage>
        <taxon>Bacteria</taxon>
        <taxon>Pseudomonadati</taxon>
        <taxon>Pseudomonadota</taxon>
        <taxon>Gammaproteobacteria</taxon>
        <taxon>Candidatus Kentrum</taxon>
    </lineage>
</organism>
<evidence type="ECO:0000313" key="1">
    <source>
        <dbReference type="EMBL" id="VFK81116.1"/>
    </source>
</evidence>
<dbReference type="EMBL" id="CAADHB010000226">
    <property type="protein sequence ID" value="VFK81116.1"/>
    <property type="molecule type" value="Genomic_DNA"/>
</dbReference>
<protein>
    <submittedName>
        <fullName evidence="1">NMT1-like family protein</fullName>
    </submittedName>
</protein>
<proteinExistence type="predicted"/>
<dbReference type="Gene3D" id="3.40.190.10">
    <property type="entry name" value="Periplasmic binding protein-like II"/>
    <property type="match status" value="1"/>
</dbReference>
<gene>
    <name evidence="1" type="ORF">BECKSD772D_GA0070982_12265</name>
</gene>
<dbReference type="PANTHER" id="PTHR30024:SF42">
    <property type="entry name" value="ALIPHATIC SULFONATES-BINDING PROTEIN-RELATED"/>
    <property type="match status" value="1"/>
</dbReference>